<evidence type="ECO:0000313" key="1">
    <source>
        <dbReference type="EMBL" id="GFT12717.1"/>
    </source>
</evidence>
<dbReference type="OrthoDB" id="429521at2759"/>
<gene>
    <name evidence="1" type="ORF">NPIL_598471</name>
</gene>
<reference evidence="1" key="1">
    <citation type="submission" date="2020-08" db="EMBL/GenBank/DDBJ databases">
        <title>Multicomponent nature underlies the extraordinary mechanical properties of spider dragline silk.</title>
        <authorList>
            <person name="Kono N."/>
            <person name="Nakamura H."/>
            <person name="Mori M."/>
            <person name="Yoshida Y."/>
            <person name="Ohtoshi R."/>
            <person name="Malay A.D."/>
            <person name="Moran D.A.P."/>
            <person name="Tomita M."/>
            <person name="Numata K."/>
            <person name="Arakawa K."/>
        </authorList>
    </citation>
    <scope>NUCLEOTIDE SEQUENCE</scope>
</reference>
<dbReference type="AlphaFoldDB" id="A0A8X6TIR1"/>
<evidence type="ECO:0000313" key="2">
    <source>
        <dbReference type="Proteomes" id="UP000887013"/>
    </source>
</evidence>
<sequence length="88" mass="9590">MSCSSRTIIFIRSRHSRSTSYVSLHAENIMKEAGIGMRKWISNDTTLISQWAAKSFDTYSVDTSVSLGSNKTKVLGLANPGGLSDVGY</sequence>
<keyword evidence="2" id="KW-1185">Reference proteome</keyword>
<dbReference type="EMBL" id="BMAW01009222">
    <property type="protein sequence ID" value="GFT12717.1"/>
    <property type="molecule type" value="Genomic_DNA"/>
</dbReference>
<protein>
    <submittedName>
        <fullName evidence="1">Uncharacterized protein</fullName>
    </submittedName>
</protein>
<name>A0A8X6TIR1_NEPPI</name>
<comment type="caution">
    <text evidence="1">The sequence shown here is derived from an EMBL/GenBank/DDBJ whole genome shotgun (WGS) entry which is preliminary data.</text>
</comment>
<accession>A0A8X6TIR1</accession>
<organism evidence="1 2">
    <name type="scientific">Nephila pilipes</name>
    <name type="common">Giant wood spider</name>
    <name type="synonym">Nephila maculata</name>
    <dbReference type="NCBI Taxonomy" id="299642"/>
    <lineage>
        <taxon>Eukaryota</taxon>
        <taxon>Metazoa</taxon>
        <taxon>Ecdysozoa</taxon>
        <taxon>Arthropoda</taxon>
        <taxon>Chelicerata</taxon>
        <taxon>Arachnida</taxon>
        <taxon>Araneae</taxon>
        <taxon>Araneomorphae</taxon>
        <taxon>Entelegynae</taxon>
        <taxon>Araneoidea</taxon>
        <taxon>Nephilidae</taxon>
        <taxon>Nephila</taxon>
    </lineage>
</organism>
<dbReference type="Proteomes" id="UP000887013">
    <property type="component" value="Unassembled WGS sequence"/>
</dbReference>
<proteinExistence type="predicted"/>